<accession>A0A1V8T1N0</accession>
<sequence>MSGFIANELEDIKRQMMTDLSNERSDHLSAPAADDKGRPRKINFAQEKADLQRADAFRAANRAGDDQIIVKWNSLNDEDDPTAKADISGGQGHRHAVNGASEDPFAFGGASRPSTFRATPARYAATTSSPHTGGIDRTVPSARRDVNFSTRLGLTAAATSNRPRAGSPRRHGTVRFTNTGRQAVRRPSAGAQQRTENPLLNRQLATMDRQMAGDSQPAVRGAARDTRPATGAIVPAGSQQQSQTNPSPAVTQPSRATSKPVDTNSASQPRQTNSADASITQQISIPAPQAIVKETTTVSTVSKPININDTEDPKDRNVRLFLEKVASGEIFGVQLLAQAGPQLEEVVTLKLRAFEDAFCADDEYDYWFDKHPECMPLLAAVRQFVRERIIGFMQPGGNKEYERGFRIKYATKKGFAKFIAAAEMAVEMTTQRDIATRRLPYMLSILMVKFEKAFPCRRDLLMQAIKVAGREEVANMAQRGGETDPTAYSFESSAPSLTTGTTSESPRRLNWLPTDVVPSVETNLEDVEAGTAQVTSTRGHNAAAVEQHITSPRAGSEPLPGTPHVGSPLPAFTNHNTPAPLPAGVANPGKFTVTLQQHDRMQHVTPYRPFAAPGYEVNLTIRSIDRGGDLGLRRLTTEPINLIEEMERLGLWIRGFLMRPEGPTNEKPATEAPINEADGDEEL</sequence>
<evidence type="ECO:0000256" key="1">
    <source>
        <dbReference type="SAM" id="MobiDB-lite"/>
    </source>
</evidence>
<dbReference type="AlphaFoldDB" id="A0A1V8T1N0"/>
<feature type="region of interest" description="Disordered" evidence="1">
    <location>
        <begin position="16"/>
        <end position="39"/>
    </location>
</feature>
<feature type="region of interest" description="Disordered" evidence="1">
    <location>
        <begin position="234"/>
        <end position="282"/>
    </location>
</feature>
<dbReference type="EMBL" id="NAJO01000019">
    <property type="protein sequence ID" value="OQO05307.1"/>
    <property type="molecule type" value="Genomic_DNA"/>
</dbReference>
<feature type="region of interest" description="Disordered" evidence="1">
    <location>
        <begin position="476"/>
        <end position="509"/>
    </location>
</feature>
<feature type="region of interest" description="Disordered" evidence="1">
    <location>
        <begin position="662"/>
        <end position="683"/>
    </location>
</feature>
<gene>
    <name evidence="2" type="ORF">B0A48_09075</name>
</gene>
<proteinExistence type="predicted"/>
<feature type="region of interest" description="Disordered" evidence="1">
    <location>
        <begin position="77"/>
        <end position="113"/>
    </location>
</feature>
<evidence type="ECO:0000313" key="2">
    <source>
        <dbReference type="EMBL" id="OQO05307.1"/>
    </source>
</evidence>
<feature type="compositionally biased region" description="Polar residues" evidence="1">
    <location>
        <begin position="237"/>
        <end position="282"/>
    </location>
</feature>
<feature type="region of interest" description="Disordered" evidence="1">
    <location>
        <begin position="154"/>
        <end position="198"/>
    </location>
</feature>
<keyword evidence="3" id="KW-1185">Reference proteome</keyword>
<feature type="compositionally biased region" description="Basic and acidic residues" evidence="1">
    <location>
        <begin position="16"/>
        <end position="37"/>
    </location>
</feature>
<feature type="compositionally biased region" description="Polar residues" evidence="1">
    <location>
        <begin position="489"/>
        <end position="504"/>
    </location>
</feature>
<protein>
    <submittedName>
        <fullName evidence="2">Uncharacterized protein</fullName>
    </submittedName>
</protein>
<dbReference type="Proteomes" id="UP000192596">
    <property type="component" value="Unassembled WGS sequence"/>
</dbReference>
<reference evidence="3" key="1">
    <citation type="submission" date="2017-03" db="EMBL/GenBank/DDBJ databases">
        <title>Genomes of endolithic fungi from Antarctica.</title>
        <authorList>
            <person name="Coleine C."/>
            <person name="Masonjones S."/>
            <person name="Stajich J.E."/>
        </authorList>
    </citation>
    <scope>NUCLEOTIDE SEQUENCE [LARGE SCALE GENOMIC DNA]</scope>
    <source>
        <strain evidence="3">CCFEE 5527</strain>
    </source>
</reference>
<evidence type="ECO:0000313" key="3">
    <source>
        <dbReference type="Proteomes" id="UP000192596"/>
    </source>
</evidence>
<dbReference type="InParanoid" id="A0A1V8T1N0"/>
<name>A0A1V8T1N0_9PEZI</name>
<comment type="caution">
    <text evidence="2">The sequence shown here is derived from an EMBL/GenBank/DDBJ whole genome shotgun (WGS) entry which is preliminary data.</text>
</comment>
<organism evidence="2 3">
    <name type="scientific">Cryoendolithus antarcticus</name>
    <dbReference type="NCBI Taxonomy" id="1507870"/>
    <lineage>
        <taxon>Eukaryota</taxon>
        <taxon>Fungi</taxon>
        <taxon>Dikarya</taxon>
        <taxon>Ascomycota</taxon>
        <taxon>Pezizomycotina</taxon>
        <taxon>Dothideomycetes</taxon>
        <taxon>Dothideomycetidae</taxon>
        <taxon>Cladosporiales</taxon>
        <taxon>Cladosporiaceae</taxon>
        <taxon>Cryoendolithus</taxon>
    </lineage>
</organism>